<evidence type="ECO:0000313" key="2">
    <source>
        <dbReference type="EMBL" id="KAG7562898.1"/>
    </source>
</evidence>
<dbReference type="AlphaFoldDB" id="A0A8K0JP75"/>
<feature type="compositionally biased region" description="Low complexity" evidence="1">
    <location>
        <begin position="229"/>
        <end position="243"/>
    </location>
</feature>
<evidence type="ECO:0000256" key="1">
    <source>
        <dbReference type="SAM" id="MobiDB-lite"/>
    </source>
</evidence>
<accession>A0A8K0JP75</accession>
<name>A0A8K0JP75_9TREE</name>
<dbReference type="EMBL" id="JABELV010000024">
    <property type="protein sequence ID" value="KAG7562898.1"/>
    <property type="molecule type" value="Genomic_DNA"/>
</dbReference>
<proteinExistence type="predicted"/>
<feature type="compositionally biased region" description="Low complexity" evidence="1">
    <location>
        <begin position="552"/>
        <end position="562"/>
    </location>
</feature>
<organism evidence="2 3">
    <name type="scientific">Filobasidium floriforme</name>
    <dbReference type="NCBI Taxonomy" id="5210"/>
    <lineage>
        <taxon>Eukaryota</taxon>
        <taxon>Fungi</taxon>
        <taxon>Dikarya</taxon>
        <taxon>Basidiomycota</taxon>
        <taxon>Agaricomycotina</taxon>
        <taxon>Tremellomycetes</taxon>
        <taxon>Filobasidiales</taxon>
        <taxon>Filobasidiaceae</taxon>
        <taxon>Filobasidium</taxon>
    </lineage>
</organism>
<feature type="region of interest" description="Disordered" evidence="1">
    <location>
        <begin position="156"/>
        <end position="186"/>
    </location>
</feature>
<feature type="compositionally biased region" description="Polar residues" evidence="1">
    <location>
        <begin position="423"/>
        <end position="432"/>
    </location>
</feature>
<feature type="compositionally biased region" description="Polar residues" evidence="1">
    <location>
        <begin position="324"/>
        <end position="340"/>
    </location>
</feature>
<gene>
    <name evidence="2" type="ORF">FFLO_01727</name>
</gene>
<dbReference type="OrthoDB" id="2588043at2759"/>
<reference evidence="2" key="1">
    <citation type="submission" date="2020-04" db="EMBL/GenBank/DDBJ databases">
        <title>Analysis of mating type loci in Filobasidium floriforme.</title>
        <authorList>
            <person name="Nowrousian M."/>
        </authorList>
    </citation>
    <scope>NUCLEOTIDE SEQUENCE</scope>
    <source>
        <strain evidence="2">CBS 6242</strain>
    </source>
</reference>
<feature type="compositionally biased region" description="Low complexity" evidence="1">
    <location>
        <begin position="293"/>
        <end position="317"/>
    </location>
</feature>
<feature type="compositionally biased region" description="Basic and acidic residues" evidence="1">
    <location>
        <begin position="409"/>
        <end position="419"/>
    </location>
</feature>
<feature type="compositionally biased region" description="Pro residues" evidence="1">
    <location>
        <begin position="569"/>
        <end position="579"/>
    </location>
</feature>
<evidence type="ECO:0000313" key="3">
    <source>
        <dbReference type="Proteomes" id="UP000812966"/>
    </source>
</evidence>
<comment type="caution">
    <text evidence="2">The sequence shown here is derived from an EMBL/GenBank/DDBJ whole genome shotgun (WGS) entry which is preliminary data.</text>
</comment>
<dbReference type="Proteomes" id="UP000812966">
    <property type="component" value="Unassembled WGS sequence"/>
</dbReference>
<feature type="compositionally biased region" description="Acidic residues" evidence="1">
    <location>
        <begin position="174"/>
        <end position="186"/>
    </location>
</feature>
<feature type="region of interest" description="Disordered" evidence="1">
    <location>
        <begin position="552"/>
        <end position="581"/>
    </location>
</feature>
<feature type="compositionally biased region" description="Low complexity" evidence="1">
    <location>
        <begin position="391"/>
        <end position="405"/>
    </location>
</feature>
<keyword evidence="3" id="KW-1185">Reference proteome</keyword>
<sequence length="654" mass="70183">MTTLRDALSNLEEQTYQIHDLAIQTASRPLAGRFTRAYLDGNKNIFSTIREAAHHERGLFTFVGESGLDDQGQPQREGMPSASFVERRKQEVVTPLRKAPAAGGDDPIKLLDKALTLVDEYQSMPRARAHVVDLMESFMSTQQAIKDLEQQIEEAKQGGSKIPHKANRSAEAIPAEEEAEPTFDNPDDWLRAEEEAVKRLEKEIAKKRRHQPHLASRSRVAGQNAELESTPSPTLLTRTSQPLFMASPGSPLKSMRFPASPRRRIQTKEKSDMQTPLSMALNAPQSPETPVNATGSESATTTPTRTGTSGSPGRSLGASGNVRPATTTSTPRFAQTTTSLAAKINALTPHRSKGSPSANERRRVTSYAATQDVSPGPFLAGGTSGSGPMSGRGRRVGLFGLGRSVNSGKETEVNSKEKASQGADPTTPQQTGRRADPVGESTVIEARPDSDPSPSGVEEVGDETITGPVGQEPSMEPDQTEETGQEPAVIEGVKVDSPAVKYGIDTIWAAVPEILRTEEAPPEVCAGGRLDIGDTIKLLVKIAAVTDIRAPSPSNVSVASSSLHSATGQPPPQVKPPPTTDSNVITCHMLMTILRTDEAVVVWPELKKYLEGICKEKGWETGLGQKAFYGAVAKKVIKLDRRGAVRGGTVAFHK</sequence>
<protein>
    <submittedName>
        <fullName evidence="2">Uncharacterized protein</fullName>
    </submittedName>
</protein>
<feature type="compositionally biased region" description="Polar residues" evidence="1">
    <location>
        <begin position="273"/>
        <end position="292"/>
    </location>
</feature>
<feature type="region of interest" description="Disordered" evidence="1">
    <location>
        <begin position="204"/>
        <end position="486"/>
    </location>
</feature>